<evidence type="ECO:0000313" key="1">
    <source>
        <dbReference type="EMBL" id="THC99177.1"/>
    </source>
</evidence>
<evidence type="ECO:0000313" key="2">
    <source>
        <dbReference type="Proteomes" id="UP000308092"/>
    </source>
</evidence>
<sequence>MDDAEATGVGACVGINLCGLETTYFFHSTVTRQTAPVETMV</sequence>
<dbReference type="VEuPathDB" id="FungiDB:EYZ11_001352"/>
<reference evidence="1 2" key="1">
    <citation type="submission" date="2019-03" db="EMBL/GenBank/DDBJ databases">
        <title>The genome sequence of a newly discovered highly antifungal drug resistant Aspergillus species, Aspergillus tanneri NIH 1004.</title>
        <authorList>
            <person name="Mounaud S."/>
            <person name="Singh I."/>
            <person name="Joardar V."/>
            <person name="Pakala S."/>
            <person name="Pakala S."/>
            <person name="Venepally P."/>
            <person name="Hoover J."/>
            <person name="Nierman W."/>
            <person name="Chung J."/>
            <person name="Losada L."/>
        </authorList>
    </citation>
    <scope>NUCLEOTIDE SEQUENCE [LARGE SCALE GENOMIC DNA]</scope>
    <source>
        <strain evidence="1 2">NIH1004</strain>
    </source>
</reference>
<comment type="caution">
    <text evidence="1">The sequence shown here is derived from an EMBL/GenBank/DDBJ whole genome shotgun (WGS) entry which is preliminary data.</text>
</comment>
<dbReference type="Proteomes" id="UP000308092">
    <property type="component" value="Unassembled WGS sequence"/>
</dbReference>
<dbReference type="AlphaFoldDB" id="A0A4S3JUW1"/>
<protein>
    <submittedName>
        <fullName evidence="1">Uncharacterized protein</fullName>
    </submittedName>
</protein>
<proteinExistence type="predicted"/>
<dbReference type="EMBL" id="SOSA01000024">
    <property type="protein sequence ID" value="THC99177.1"/>
    <property type="molecule type" value="Genomic_DNA"/>
</dbReference>
<accession>A0A4S3JUW1</accession>
<organism evidence="1 2">
    <name type="scientific">Aspergillus tanneri</name>
    <dbReference type="NCBI Taxonomy" id="1220188"/>
    <lineage>
        <taxon>Eukaryota</taxon>
        <taxon>Fungi</taxon>
        <taxon>Dikarya</taxon>
        <taxon>Ascomycota</taxon>
        <taxon>Pezizomycotina</taxon>
        <taxon>Eurotiomycetes</taxon>
        <taxon>Eurotiomycetidae</taxon>
        <taxon>Eurotiales</taxon>
        <taxon>Aspergillaceae</taxon>
        <taxon>Aspergillus</taxon>
        <taxon>Aspergillus subgen. Circumdati</taxon>
    </lineage>
</organism>
<name>A0A4S3JUW1_9EURO</name>
<gene>
    <name evidence="1" type="ORF">EYZ11_001352</name>
</gene>
<keyword evidence="2" id="KW-1185">Reference proteome</keyword>